<dbReference type="GO" id="GO:0005975">
    <property type="term" value="P:carbohydrate metabolic process"/>
    <property type="evidence" value="ECO:0007669"/>
    <property type="project" value="InterPro"/>
</dbReference>
<feature type="domain" description="Alpha-L-rhamnosidase six-hairpin glycosidase" evidence="2">
    <location>
        <begin position="220"/>
        <end position="406"/>
    </location>
</feature>
<dbReference type="InterPro" id="IPR012341">
    <property type="entry name" value="6hp_glycosidase-like_sf"/>
</dbReference>
<organism evidence="4 5">
    <name type="scientific">Bacteroides faecichinchillae</name>
    <dbReference type="NCBI Taxonomy" id="871325"/>
    <lineage>
        <taxon>Bacteria</taxon>
        <taxon>Pseudomonadati</taxon>
        <taxon>Bacteroidota</taxon>
        <taxon>Bacteroidia</taxon>
        <taxon>Bacteroidales</taxon>
        <taxon>Bacteroidaceae</taxon>
        <taxon>Bacteroides</taxon>
    </lineage>
</organism>
<gene>
    <name evidence="4" type="ORF">SAMN05444349_10182</name>
</gene>
<keyword evidence="1" id="KW-1133">Transmembrane helix</keyword>
<dbReference type="Proteomes" id="UP000184436">
    <property type="component" value="Unassembled WGS sequence"/>
</dbReference>
<dbReference type="InterPro" id="IPR008928">
    <property type="entry name" value="6-hairpin_glycosidase_sf"/>
</dbReference>
<dbReference type="Pfam" id="PF17389">
    <property type="entry name" value="Bac_rhamnosid6H"/>
    <property type="match status" value="1"/>
</dbReference>
<dbReference type="AlphaFoldDB" id="A0A1M4SD77"/>
<evidence type="ECO:0000259" key="3">
    <source>
        <dbReference type="Pfam" id="PF17390"/>
    </source>
</evidence>
<dbReference type="InterPro" id="IPR035396">
    <property type="entry name" value="Bac_rhamnosid6H"/>
</dbReference>
<dbReference type="InterPro" id="IPR035398">
    <property type="entry name" value="Bac_rhamnosid_C"/>
</dbReference>
<dbReference type="Gene3D" id="1.50.10.10">
    <property type="match status" value="1"/>
</dbReference>
<evidence type="ECO:0000259" key="2">
    <source>
        <dbReference type="Pfam" id="PF17389"/>
    </source>
</evidence>
<reference evidence="4 5" key="1">
    <citation type="submission" date="2016-11" db="EMBL/GenBank/DDBJ databases">
        <authorList>
            <person name="Jaros S."/>
            <person name="Januszkiewicz K."/>
            <person name="Wedrychowicz H."/>
        </authorList>
    </citation>
    <scope>NUCLEOTIDE SEQUENCE [LARGE SCALE GENOMIC DNA]</scope>
    <source>
        <strain evidence="4 5">DSM 26883</strain>
    </source>
</reference>
<protein>
    <submittedName>
        <fullName evidence="4">Alpha-L-rhamnosidase</fullName>
    </submittedName>
</protein>
<dbReference type="Pfam" id="PF17390">
    <property type="entry name" value="Bac_rhamnosid_C"/>
    <property type="match status" value="1"/>
</dbReference>
<evidence type="ECO:0000256" key="1">
    <source>
        <dbReference type="SAM" id="Phobius"/>
    </source>
</evidence>
<sequence length="607" mass="69299">MPPFKRFNNEDLCSIQVNYFYYMKNLYLIVILLISAQMGIAQKHQLPPVWKDTSIQQDSRTRSYISPTRIVWKTNHTTAQVSDEQNLMRPGIRQSILGSENVCRMRSTNTDTASILLDFGRELQGGIQIVTGQSPNNKPIRVRIRFGESVSEAMCDIDGKNGASNDHAMRDFELKLPWLGVLEVGNSGFRFVRIDLLDTDVELQLKEVLAIFNYRDIPYLGSFRCNDERLNKIWMTGAYTVHLNMQEYLWDAIKRDRLVWVGDLHPEIMTVNTVFGYNEVVPKSLDLIRDATPVPAWMNGISSYSLWWIIIHRDWYFYQGNLDYLKEQKTYLTQLINHLLTKIDANGKETLDGMRFLDWPSSENQKGVDAGLQALMVQTMDCGKELFSILKDNEMAKKCEDAAARLRTYRPDPNHSKQAAALMTLSGLMDPKTANNEVLSIGGSKNFSTFYGYYMLKAMAAAGDYTNALDRIREFWGAMLDLGATSFWEDFNIEWIKNAARIDEIVPEGKVDVHKSYGNYCYKGYRHSFCHGWASGPTSYLSEYVLGVKVIEPGCKVVKIEPHLGDLQWAEGTFPTPYGIIKIRHEQRNDGSVKSTIKAPKGVKIIK</sequence>
<evidence type="ECO:0000313" key="5">
    <source>
        <dbReference type="Proteomes" id="UP000184436"/>
    </source>
</evidence>
<accession>A0A1M4SD77</accession>
<dbReference type="Gene3D" id="2.60.420.10">
    <property type="entry name" value="Maltose phosphorylase, domain 3"/>
    <property type="match status" value="1"/>
</dbReference>
<proteinExistence type="predicted"/>
<evidence type="ECO:0000313" key="4">
    <source>
        <dbReference type="EMBL" id="SHE29977.1"/>
    </source>
</evidence>
<keyword evidence="1" id="KW-0812">Transmembrane</keyword>
<dbReference type="EMBL" id="FQVD01000001">
    <property type="protein sequence ID" value="SHE29977.1"/>
    <property type="molecule type" value="Genomic_DNA"/>
</dbReference>
<name>A0A1M4SD77_9BACE</name>
<dbReference type="SUPFAM" id="SSF48208">
    <property type="entry name" value="Six-hairpin glycosidases"/>
    <property type="match status" value="1"/>
</dbReference>
<keyword evidence="1" id="KW-0472">Membrane</keyword>
<feature type="domain" description="Alpha-L-rhamnosidase C-terminal" evidence="3">
    <location>
        <begin position="547"/>
        <end position="604"/>
    </location>
</feature>
<feature type="transmembrane region" description="Helical" evidence="1">
    <location>
        <begin position="20"/>
        <end position="41"/>
    </location>
</feature>
<dbReference type="STRING" id="871325.SAMN05444349_10182"/>
<keyword evidence="5" id="KW-1185">Reference proteome</keyword>
<dbReference type="PANTHER" id="PTHR34987:SF6">
    <property type="entry name" value="ALPHA-L-RHAMNOSIDASE SIX-HAIRPIN GLYCOSIDASE DOMAIN-CONTAINING PROTEIN"/>
    <property type="match status" value="1"/>
</dbReference>
<dbReference type="PANTHER" id="PTHR34987">
    <property type="entry name" value="C, PUTATIVE (AFU_ORTHOLOGUE AFUA_3G02880)-RELATED"/>
    <property type="match status" value="1"/>
</dbReference>